<proteinExistence type="predicted"/>
<dbReference type="PANTHER" id="PTHR47198">
    <property type="entry name" value="OS05G0299300 PROTEIN"/>
    <property type="match status" value="1"/>
</dbReference>
<dbReference type="Pfam" id="PF12894">
    <property type="entry name" value="ANAPC4_WD40"/>
    <property type="match status" value="1"/>
</dbReference>
<organism evidence="5">
    <name type="scientific">Oryza meridionalis</name>
    <dbReference type="NCBI Taxonomy" id="40149"/>
    <lineage>
        <taxon>Eukaryota</taxon>
        <taxon>Viridiplantae</taxon>
        <taxon>Streptophyta</taxon>
        <taxon>Embryophyta</taxon>
        <taxon>Tracheophyta</taxon>
        <taxon>Spermatophyta</taxon>
        <taxon>Magnoliopsida</taxon>
        <taxon>Liliopsida</taxon>
        <taxon>Poales</taxon>
        <taxon>Poaceae</taxon>
        <taxon>BOP clade</taxon>
        <taxon>Oryzoideae</taxon>
        <taxon>Oryzeae</taxon>
        <taxon>Oryzinae</taxon>
        <taxon>Oryza</taxon>
    </lineage>
</organism>
<keyword evidence="1" id="KW-0853">WD repeat</keyword>
<evidence type="ECO:0000256" key="1">
    <source>
        <dbReference type="PROSITE-ProRule" id="PRU00221"/>
    </source>
</evidence>
<feature type="compositionally biased region" description="Polar residues" evidence="3">
    <location>
        <begin position="242"/>
        <end position="254"/>
    </location>
</feature>
<dbReference type="Proteomes" id="UP000008021">
    <property type="component" value="Chromosome 5"/>
</dbReference>
<dbReference type="Gene3D" id="2.130.10.10">
    <property type="entry name" value="YVTN repeat-like/Quinoprotein amine dehydrogenase"/>
    <property type="match status" value="1"/>
</dbReference>
<feature type="domain" description="Anaphase-promoting complex subunit 4-like WD40" evidence="4">
    <location>
        <begin position="355"/>
        <end position="402"/>
    </location>
</feature>
<dbReference type="SUPFAM" id="SSF50978">
    <property type="entry name" value="WD40 repeat-like"/>
    <property type="match status" value="1"/>
</dbReference>
<feature type="compositionally biased region" description="Low complexity" evidence="3">
    <location>
        <begin position="272"/>
        <end position="285"/>
    </location>
</feature>
<dbReference type="Pfam" id="PF00400">
    <property type="entry name" value="WD40"/>
    <property type="match status" value="1"/>
</dbReference>
<dbReference type="AlphaFoldDB" id="A0A0E0DPM3"/>
<feature type="region of interest" description="Disordered" evidence="3">
    <location>
        <begin position="10"/>
        <end position="39"/>
    </location>
</feature>
<feature type="coiled-coil region" evidence="2">
    <location>
        <begin position="191"/>
        <end position="232"/>
    </location>
</feature>
<feature type="region of interest" description="Disordered" evidence="3">
    <location>
        <begin position="272"/>
        <end position="291"/>
    </location>
</feature>
<dbReference type="InterPro" id="IPR036322">
    <property type="entry name" value="WD40_repeat_dom_sf"/>
</dbReference>
<sequence length="516" mass="56973">MTPCTIVAITHPSDSTPRVGPPPPSPRLRRSPSRDRSSTCAGVCCFHRILARLPRRMENMQYAEELVKEFLVFRGFTSTLQSYESELSTEIGRNFQVDKILDLVFSVYIPKYQLDRLQGLFTFFKQCFTSPADAELFSALIKLELSVLRYYVVNALKSGRQDKVVEFFGANGNYLLQKREDWQAWFALLKISTEKNTIKCLKNDIKQLNNKLSELQALLEMKEAEISQLRRNNTGVDLGNMNVPNTSAADSSLEGQDMPGVFEESAASRSAAQVFDSQSSSSVKSSTRDEKLHKSFQISNAGTANGGIKAWNADAKRVVCDLSTSKDFPRPGSTIFDRTGFASLTTVLPLGEDPPAITSVCFNHNGKILAASATDGMIHMFDMSAGLQITGWPAHDSPVSSVLFGPAETSIFSLGSDGKIFEWSLHNQGQILWSRDCSSPESFNKRMHEISLDSDGKRLLVTSGLVRAPIYQVQGHESGLRTLAHSSSITSVDWHPTLPMYITGSADNSVRVTSIV</sequence>
<evidence type="ECO:0000313" key="5">
    <source>
        <dbReference type="EnsemblPlants" id="OMERI05G09520.7"/>
    </source>
</evidence>
<keyword evidence="6" id="KW-1185">Reference proteome</keyword>
<feature type="repeat" description="WD" evidence="1">
    <location>
        <begin position="482"/>
        <end position="516"/>
    </location>
</feature>
<dbReference type="InterPro" id="IPR024977">
    <property type="entry name" value="Apc4-like_WD40_dom"/>
</dbReference>
<dbReference type="InterPro" id="IPR015943">
    <property type="entry name" value="WD40/YVTN_repeat-like_dom_sf"/>
</dbReference>
<reference evidence="5" key="1">
    <citation type="submission" date="2015-04" db="UniProtKB">
        <authorList>
            <consortium name="EnsemblPlants"/>
        </authorList>
    </citation>
    <scope>IDENTIFICATION</scope>
</reference>
<dbReference type="Gramene" id="OMERI05G09520.7">
    <property type="protein sequence ID" value="OMERI05G09520.7"/>
    <property type="gene ID" value="OMERI05G09520"/>
</dbReference>
<keyword evidence="2" id="KW-0175">Coiled coil</keyword>
<evidence type="ECO:0000259" key="4">
    <source>
        <dbReference type="Pfam" id="PF12894"/>
    </source>
</evidence>
<evidence type="ECO:0000313" key="6">
    <source>
        <dbReference type="Proteomes" id="UP000008021"/>
    </source>
</evidence>
<dbReference type="EnsemblPlants" id="OMERI05G09520.7">
    <property type="protein sequence ID" value="OMERI05G09520.7"/>
    <property type="gene ID" value="OMERI05G09520"/>
</dbReference>
<dbReference type="SMART" id="SM00320">
    <property type="entry name" value="WD40"/>
    <property type="match status" value="3"/>
</dbReference>
<evidence type="ECO:0000256" key="2">
    <source>
        <dbReference type="SAM" id="Coils"/>
    </source>
</evidence>
<accession>A0A0E0DPM3</accession>
<protein>
    <recommendedName>
        <fullName evidence="4">Anaphase-promoting complex subunit 4-like WD40 domain-containing protein</fullName>
    </recommendedName>
</protein>
<dbReference type="PANTHER" id="PTHR47198:SF1">
    <property type="entry name" value="WD REPEAT-CONTAINING PROTEIN 91-LIKE ISOFORM X1"/>
    <property type="match status" value="1"/>
</dbReference>
<feature type="repeat" description="WD" evidence="1">
    <location>
        <begin position="392"/>
        <end position="425"/>
    </location>
</feature>
<reference evidence="5" key="2">
    <citation type="submission" date="2018-05" db="EMBL/GenBank/DDBJ databases">
        <title>OmerRS3 (Oryza meridionalis Reference Sequence Version 3).</title>
        <authorList>
            <person name="Zhang J."/>
            <person name="Kudrna D."/>
            <person name="Lee S."/>
            <person name="Talag J."/>
            <person name="Welchert J."/>
            <person name="Wing R.A."/>
        </authorList>
    </citation>
    <scope>NUCLEOTIDE SEQUENCE [LARGE SCALE GENOMIC DNA]</scope>
    <source>
        <strain evidence="5">cv. OR44</strain>
    </source>
</reference>
<feature type="region of interest" description="Disordered" evidence="3">
    <location>
        <begin position="237"/>
        <end position="257"/>
    </location>
</feature>
<name>A0A0E0DPM3_9ORYZ</name>
<evidence type="ECO:0000256" key="3">
    <source>
        <dbReference type="SAM" id="MobiDB-lite"/>
    </source>
</evidence>
<dbReference type="PROSITE" id="PS50082">
    <property type="entry name" value="WD_REPEATS_2"/>
    <property type="match status" value="2"/>
</dbReference>
<dbReference type="InterPro" id="IPR001680">
    <property type="entry name" value="WD40_rpt"/>
</dbReference>
<dbReference type="PROSITE" id="PS50294">
    <property type="entry name" value="WD_REPEATS_REGION"/>
    <property type="match status" value="1"/>
</dbReference>